<feature type="compositionally biased region" description="Pro residues" evidence="1">
    <location>
        <begin position="172"/>
        <end position="183"/>
    </location>
</feature>
<evidence type="ECO:0000256" key="1">
    <source>
        <dbReference type="SAM" id="MobiDB-lite"/>
    </source>
</evidence>
<dbReference type="Proteomes" id="UP000473325">
    <property type="component" value="Unassembled WGS sequence"/>
</dbReference>
<keyword evidence="2" id="KW-0812">Transmembrane</keyword>
<feature type="transmembrane region" description="Helical" evidence="2">
    <location>
        <begin position="287"/>
        <end position="308"/>
    </location>
</feature>
<feature type="transmembrane region" description="Helical" evidence="2">
    <location>
        <begin position="71"/>
        <end position="91"/>
    </location>
</feature>
<keyword evidence="2" id="KW-1133">Transmembrane helix</keyword>
<feature type="transmembrane region" description="Helical" evidence="2">
    <location>
        <begin position="103"/>
        <end position="132"/>
    </location>
</feature>
<feature type="transmembrane region" description="Helical" evidence="2">
    <location>
        <begin position="203"/>
        <end position="230"/>
    </location>
</feature>
<keyword evidence="2" id="KW-0472">Membrane</keyword>
<dbReference type="AlphaFoldDB" id="A0A6L7F0S4"/>
<dbReference type="RefSeq" id="WP_160877519.1">
    <property type="nucleotide sequence ID" value="NZ_WUEK01000005.1"/>
</dbReference>
<evidence type="ECO:0000256" key="2">
    <source>
        <dbReference type="SAM" id="Phobius"/>
    </source>
</evidence>
<accession>A0A6L7F0S4</accession>
<feature type="transmembrane region" description="Helical" evidence="2">
    <location>
        <begin position="12"/>
        <end position="31"/>
    </location>
</feature>
<keyword evidence="4" id="KW-1185">Reference proteome</keyword>
<proteinExistence type="predicted"/>
<feature type="transmembrane region" description="Helical" evidence="2">
    <location>
        <begin position="260"/>
        <end position="280"/>
    </location>
</feature>
<reference evidence="3 4" key="1">
    <citation type="submission" date="2019-12" db="EMBL/GenBank/DDBJ databases">
        <authorList>
            <person name="Kun Z."/>
        </authorList>
    </citation>
    <scope>NUCLEOTIDE SEQUENCE [LARGE SCALE GENOMIC DNA]</scope>
    <source>
        <strain evidence="3 4">YIM 123512</strain>
    </source>
</reference>
<comment type="caution">
    <text evidence="3">The sequence shown here is derived from an EMBL/GenBank/DDBJ whole genome shotgun (WGS) entry which is preliminary data.</text>
</comment>
<sequence>MSDTAPARPPQVTMAGWMILAGSVIVVLMAFGQVSELRSLQTREAVEDYLSTPPGDSLGIGVQGALQAMRVMTMVAAACAAATAILGWQVLQRSKGARIALSVLALPLLVTGLVTGGLVSALVVAASVMLWFQPARDWFAGRAPAPARPAASSPARPDPFAASAPSRDPLLDLPPPSAPPLHPTPYASGQASRVTTEARPASVVWACVLTWIAAGLTATLLVVTMLVVAADPDALFAEVRRQNPDLVEQGMTDGVMRATLFTLGGVIVVWSGVALALGVLTWRRVRWAAIALTVSAACAGVLCLVMLIGSVLMVVPLAACALASSLLLRPEARAWYAAPRP</sequence>
<evidence type="ECO:0000313" key="4">
    <source>
        <dbReference type="Proteomes" id="UP000473325"/>
    </source>
</evidence>
<protein>
    <recommendedName>
        <fullName evidence="5">DUF4064 domain-containing protein</fullName>
    </recommendedName>
</protein>
<evidence type="ECO:0008006" key="5">
    <source>
        <dbReference type="Google" id="ProtNLM"/>
    </source>
</evidence>
<gene>
    <name evidence="3" type="ORF">GRQ65_09285</name>
</gene>
<dbReference type="EMBL" id="WUEK01000005">
    <property type="protein sequence ID" value="MXG89742.1"/>
    <property type="molecule type" value="Genomic_DNA"/>
</dbReference>
<feature type="region of interest" description="Disordered" evidence="1">
    <location>
        <begin position="146"/>
        <end position="192"/>
    </location>
</feature>
<organism evidence="3 4">
    <name type="scientific">Nocardioides flavescens</name>
    <dbReference type="NCBI Taxonomy" id="2691959"/>
    <lineage>
        <taxon>Bacteria</taxon>
        <taxon>Bacillati</taxon>
        <taxon>Actinomycetota</taxon>
        <taxon>Actinomycetes</taxon>
        <taxon>Propionibacteriales</taxon>
        <taxon>Nocardioidaceae</taxon>
        <taxon>Nocardioides</taxon>
    </lineage>
</organism>
<evidence type="ECO:0000313" key="3">
    <source>
        <dbReference type="EMBL" id="MXG89742.1"/>
    </source>
</evidence>
<name>A0A6L7F0S4_9ACTN</name>
<feature type="compositionally biased region" description="Low complexity" evidence="1">
    <location>
        <begin position="146"/>
        <end position="168"/>
    </location>
</feature>